<feature type="region of interest" description="Disordered" evidence="1">
    <location>
        <begin position="99"/>
        <end position="142"/>
    </location>
</feature>
<gene>
    <name evidence="2" type="ORF">ASZ90_014532</name>
</gene>
<name>A0A0W8F5J3_9ZZZZ</name>
<sequence>MQLPRGTFRVLKKGCALNSLIDELVLTAFSGYCRIIADSRSVTLVFQQGSILLAEYDTLQGDSAWTRIVQDGRMIVDAVINDLTAPQVDLAIEFSPQARVTHTQPHRKGGDQGDQRGPAQAAVPVPDDTGGTREPFRRGSGPVRLYESAETVRIAAGAQDSAPPLPDENDLFLLKDLESLDAMDIENIAEKFRANCRLMIERLNLEHLITQKSRKEAP</sequence>
<protein>
    <submittedName>
        <fullName evidence="2">Uncharacterized protein</fullName>
    </submittedName>
</protein>
<proteinExistence type="predicted"/>
<comment type="caution">
    <text evidence="2">The sequence shown here is derived from an EMBL/GenBank/DDBJ whole genome shotgun (WGS) entry which is preliminary data.</text>
</comment>
<evidence type="ECO:0000313" key="2">
    <source>
        <dbReference type="EMBL" id="KUG15810.1"/>
    </source>
</evidence>
<reference evidence="2" key="1">
    <citation type="journal article" date="2015" name="Proc. Natl. Acad. Sci. U.S.A.">
        <title>Networks of energetic and metabolic interactions define dynamics in microbial communities.</title>
        <authorList>
            <person name="Embree M."/>
            <person name="Liu J.K."/>
            <person name="Al-Bassam M.M."/>
            <person name="Zengler K."/>
        </authorList>
    </citation>
    <scope>NUCLEOTIDE SEQUENCE</scope>
</reference>
<organism evidence="2">
    <name type="scientific">hydrocarbon metagenome</name>
    <dbReference type="NCBI Taxonomy" id="938273"/>
    <lineage>
        <taxon>unclassified sequences</taxon>
        <taxon>metagenomes</taxon>
        <taxon>ecological metagenomes</taxon>
    </lineage>
</organism>
<dbReference type="EMBL" id="LNQE01001529">
    <property type="protein sequence ID" value="KUG15810.1"/>
    <property type="molecule type" value="Genomic_DNA"/>
</dbReference>
<dbReference type="AlphaFoldDB" id="A0A0W8F5J3"/>
<evidence type="ECO:0000256" key="1">
    <source>
        <dbReference type="SAM" id="MobiDB-lite"/>
    </source>
</evidence>
<accession>A0A0W8F5J3</accession>